<gene>
    <name evidence="1" type="ORF">OFUS_LOCUS18474</name>
</gene>
<dbReference type="Proteomes" id="UP000749559">
    <property type="component" value="Unassembled WGS sequence"/>
</dbReference>
<evidence type="ECO:0000313" key="1">
    <source>
        <dbReference type="EMBL" id="CAH1793652.1"/>
    </source>
</evidence>
<dbReference type="AlphaFoldDB" id="A0A8J1UQM3"/>
<name>A0A8J1UQM3_OWEFU</name>
<reference evidence="1" key="1">
    <citation type="submission" date="2022-03" db="EMBL/GenBank/DDBJ databases">
        <authorList>
            <person name="Martin C."/>
        </authorList>
    </citation>
    <scope>NUCLEOTIDE SEQUENCE</scope>
</reference>
<protein>
    <submittedName>
        <fullName evidence="1">Uncharacterized protein</fullName>
    </submittedName>
</protein>
<comment type="caution">
    <text evidence="1">The sequence shown here is derived from an EMBL/GenBank/DDBJ whole genome shotgun (WGS) entry which is preliminary data.</text>
</comment>
<dbReference type="EMBL" id="CAIIXF020000009">
    <property type="protein sequence ID" value="CAH1793652.1"/>
    <property type="molecule type" value="Genomic_DNA"/>
</dbReference>
<keyword evidence="2" id="KW-1185">Reference proteome</keyword>
<proteinExistence type="predicted"/>
<feature type="non-terminal residue" evidence="1">
    <location>
        <position position="136"/>
    </location>
</feature>
<accession>A0A8J1UQM3</accession>
<evidence type="ECO:0000313" key="2">
    <source>
        <dbReference type="Proteomes" id="UP000749559"/>
    </source>
</evidence>
<organism evidence="1 2">
    <name type="scientific">Owenia fusiformis</name>
    <name type="common">Polychaete worm</name>
    <dbReference type="NCBI Taxonomy" id="6347"/>
    <lineage>
        <taxon>Eukaryota</taxon>
        <taxon>Metazoa</taxon>
        <taxon>Spiralia</taxon>
        <taxon>Lophotrochozoa</taxon>
        <taxon>Annelida</taxon>
        <taxon>Polychaeta</taxon>
        <taxon>Sedentaria</taxon>
        <taxon>Canalipalpata</taxon>
        <taxon>Sabellida</taxon>
        <taxon>Oweniida</taxon>
        <taxon>Oweniidae</taxon>
        <taxon>Owenia</taxon>
    </lineage>
</organism>
<sequence>MTTQVNTRLTATLIKNTIANTRQQAYSIATPQQNQLYWHFNTLNTLQHNMLKFTVSVYNISLQNAIFRHNMLQCTVSVYNISLQNAIFRHKILQINVPSQWTKNVIFQNSMLLDVPYPVHSISQNAIIQHSMLCHT</sequence>